<feature type="non-terminal residue" evidence="7">
    <location>
        <position position="204"/>
    </location>
</feature>
<evidence type="ECO:0000256" key="3">
    <source>
        <dbReference type="ARBA" id="ARBA00022741"/>
    </source>
</evidence>
<dbReference type="PANTHER" id="PTHR43381:SF5">
    <property type="entry name" value="TR-TYPE G DOMAIN-CONTAINING PROTEIN"/>
    <property type="match status" value="1"/>
</dbReference>
<evidence type="ECO:0000259" key="6">
    <source>
        <dbReference type="Pfam" id="PF11987"/>
    </source>
</evidence>
<name>X1DRL9_9ZZZZ</name>
<feature type="domain" description="Translation initiation factor IF- 2" evidence="6">
    <location>
        <begin position="32"/>
        <end position="143"/>
    </location>
</feature>
<dbReference type="FunFam" id="3.40.50.10050:FF:000001">
    <property type="entry name" value="Translation initiation factor IF-2"/>
    <property type="match status" value="1"/>
</dbReference>
<dbReference type="InterPro" id="IPR015760">
    <property type="entry name" value="TIF_IF2"/>
</dbReference>
<dbReference type="SUPFAM" id="SSF50447">
    <property type="entry name" value="Translation proteins"/>
    <property type="match status" value="1"/>
</dbReference>
<evidence type="ECO:0000256" key="1">
    <source>
        <dbReference type="ARBA" id="ARBA00007733"/>
    </source>
</evidence>
<sequence length="204" mass="22833">GDKLFIVENEKVSKELLNRKEYERKMMKIADSRRSLTLEKLSELAKENEIKKLKIIIKADSGGSLDAVEKSLNNIKEEKIKIDIIHKAIGAITDSDILLAAASSAIVVGFGVVPTQKADVLYKKENVEVRTYDIIYKLIDDITLAFKGLLEPEVKRIYKGKAEIREIFKLPKAGIIAGSYILEGEVERGNLINVIRDGKLIHEG</sequence>
<feature type="non-terminal residue" evidence="7">
    <location>
        <position position="1"/>
    </location>
</feature>
<keyword evidence="4" id="KW-0648">Protein biosynthesis</keyword>
<dbReference type="AlphaFoldDB" id="X1DRL9"/>
<evidence type="ECO:0000313" key="7">
    <source>
        <dbReference type="EMBL" id="GAH07614.1"/>
    </source>
</evidence>
<dbReference type="InterPro" id="IPR023115">
    <property type="entry name" value="TIF_IF2_dom3"/>
</dbReference>
<dbReference type="Pfam" id="PF11987">
    <property type="entry name" value="IF-2"/>
    <property type="match status" value="1"/>
</dbReference>
<evidence type="ECO:0000256" key="2">
    <source>
        <dbReference type="ARBA" id="ARBA00022540"/>
    </source>
</evidence>
<evidence type="ECO:0000256" key="4">
    <source>
        <dbReference type="ARBA" id="ARBA00022917"/>
    </source>
</evidence>
<dbReference type="PANTHER" id="PTHR43381">
    <property type="entry name" value="TRANSLATION INITIATION FACTOR IF-2-RELATED"/>
    <property type="match status" value="1"/>
</dbReference>
<gene>
    <name evidence="7" type="ORF">S01H4_59330</name>
</gene>
<keyword evidence="5" id="KW-0342">GTP-binding</keyword>
<organism evidence="7">
    <name type="scientific">marine sediment metagenome</name>
    <dbReference type="NCBI Taxonomy" id="412755"/>
    <lineage>
        <taxon>unclassified sequences</taxon>
        <taxon>metagenomes</taxon>
        <taxon>ecological metagenomes</taxon>
    </lineage>
</organism>
<comment type="similarity">
    <text evidence="1">Belongs to the TRAFAC class translation factor GTPase superfamily. Classic translation factor GTPase family. IF-2 subfamily.</text>
</comment>
<dbReference type="EMBL" id="BART01034779">
    <property type="protein sequence ID" value="GAH07614.1"/>
    <property type="molecule type" value="Genomic_DNA"/>
</dbReference>
<protein>
    <recommendedName>
        <fullName evidence="6">Translation initiation factor IF- 2 domain-containing protein</fullName>
    </recommendedName>
</protein>
<accession>X1DRL9</accession>
<dbReference type="SUPFAM" id="SSF52156">
    <property type="entry name" value="Initiation factor IF2/eIF5b, domain 3"/>
    <property type="match status" value="1"/>
</dbReference>
<dbReference type="InterPro" id="IPR036925">
    <property type="entry name" value="TIF_IF2_dom3_sf"/>
</dbReference>
<dbReference type="Gene3D" id="3.40.50.10050">
    <property type="entry name" value="Translation initiation factor IF- 2, domain 3"/>
    <property type="match status" value="1"/>
</dbReference>
<dbReference type="Gene3D" id="2.40.30.10">
    <property type="entry name" value="Translation factors"/>
    <property type="match status" value="1"/>
</dbReference>
<dbReference type="GO" id="GO:0005829">
    <property type="term" value="C:cytosol"/>
    <property type="evidence" value="ECO:0007669"/>
    <property type="project" value="TreeGrafter"/>
</dbReference>
<proteinExistence type="inferred from homology"/>
<evidence type="ECO:0000256" key="5">
    <source>
        <dbReference type="ARBA" id="ARBA00023134"/>
    </source>
</evidence>
<keyword evidence="2" id="KW-0396">Initiation factor</keyword>
<dbReference type="GO" id="GO:0005525">
    <property type="term" value="F:GTP binding"/>
    <property type="evidence" value="ECO:0007669"/>
    <property type="project" value="UniProtKB-KW"/>
</dbReference>
<dbReference type="InterPro" id="IPR009000">
    <property type="entry name" value="Transl_B-barrel_sf"/>
</dbReference>
<keyword evidence="3" id="KW-0547">Nucleotide-binding</keyword>
<reference evidence="7" key="1">
    <citation type="journal article" date="2014" name="Front. Microbiol.">
        <title>High frequency of phylogenetically diverse reductive dehalogenase-homologous genes in deep subseafloor sedimentary metagenomes.</title>
        <authorList>
            <person name="Kawai M."/>
            <person name="Futagami T."/>
            <person name="Toyoda A."/>
            <person name="Takaki Y."/>
            <person name="Nishi S."/>
            <person name="Hori S."/>
            <person name="Arai W."/>
            <person name="Tsubouchi T."/>
            <person name="Morono Y."/>
            <person name="Uchiyama I."/>
            <person name="Ito T."/>
            <person name="Fujiyama A."/>
            <person name="Inagaki F."/>
            <person name="Takami H."/>
        </authorList>
    </citation>
    <scope>NUCLEOTIDE SEQUENCE</scope>
    <source>
        <strain evidence="7">Expedition CK06-06</strain>
    </source>
</reference>
<dbReference type="GO" id="GO:0003743">
    <property type="term" value="F:translation initiation factor activity"/>
    <property type="evidence" value="ECO:0007669"/>
    <property type="project" value="UniProtKB-KW"/>
</dbReference>
<comment type="caution">
    <text evidence="7">The sequence shown here is derived from an EMBL/GenBank/DDBJ whole genome shotgun (WGS) entry which is preliminary data.</text>
</comment>